<dbReference type="InterPro" id="IPR016181">
    <property type="entry name" value="Acyl_CoA_acyltransferase"/>
</dbReference>
<proteinExistence type="predicted"/>
<dbReference type="Gene3D" id="3.40.630.30">
    <property type="match status" value="1"/>
</dbReference>
<dbReference type="InterPro" id="IPR052777">
    <property type="entry name" value="Acetyltransferase_Enz"/>
</dbReference>
<dbReference type="Pfam" id="PF00583">
    <property type="entry name" value="Acetyltransf_1"/>
    <property type="match status" value="1"/>
</dbReference>
<dbReference type="CDD" id="cd04301">
    <property type="entry name" value="NAT_SF"/>
    <property type="match status" value="1"/>
</dbReference>
<dbReference type="PROSITE" id="PS51186">
    <property type="entry name" value="GNAT"/>
    <property type="match status" value="1"/>
</dbReference>
<reference evidence="2" key="1">
    <citation type="submission" date="2022-11" db="EMBL/GenBank/DDBJ databases">
        <title>Robbsia betulipollinis sp. nov., isolated from pollen of birch (Betula pendula).</title>
        <authorList>
            <person name="Shi H."/>
            <person name="Ambika Manirajan B."/>
            <person name="Ratering S."/>
            <person name="Geissler-Plaum R."/>
            <person name="Schnell S."/>
        </authorList>
    </citation>
    <scope>NUCLEOTIDE SEQUENCE</scope>
    <source>
        <strain evidence="2">Bb-Pol-6</strain>
    </source>
</reference>
<dbReference type="RefSeq" id="WP_267849953.1">
    <property type="nucleotide sequence ID" value="NZ_JAPMXC010000029.1"/>
</dbReference>
<name>A0ABT3ZTU1_9BURK</name>
<accession>A0ABT3ZTU1</accession>
<evidence type="ECO:0000313" key="2">
    <source>
        <dbReference type="EMBL" id="MCY0389989.1"/>
    </source>
</evidence>
<dbReference type="InterPro" id="IPR000182">
    <property type="entry name" value="GNAT_dom"/>
</dbReference>
<dbReference type="SUPFAM" id="SSF55729">
    <property type="entry name" value="Acyl-CoA N-acyltransferases (Nat)"/>
    <property type="match status" value="1"/>
</dbReference>
<sequence>MTKIRPARFPDDHDVVVAIFREYIGSATVSLEFQDYEDELSNLPGKYAGPRGRLLLAWLDNHVVGCAAFREVDANTCEMKRVYVRAGIRGQKIGRRLVEEVLNVARSAGYARICLDVLPEFTVAQRLYESLGFIQTPPVTFNPVPGTLFLGLNLRSSVDMPGSSTPPDRAVQAVENI</sequence>
<keyword evidence="3" id="KW-1185">Reference proteome</keyword>
<organism evidence="2 3">
    <name type="scientific">Robbsia betulipollinis</name>
    <dbReference type="NCBI Taxonomy" id="2981849"/>
    <lineage>
        <taxon>Bacteria</taxon>
        <taxon>Pseudomonadati</taxon>
        <taxon>Pseudomonadota</taxon>
        <taxon>Betaproteobacteria</taxon>
        <taxon>Burkholderiales</taxon>
        <taxon>Burkholderiaceae</taxon>
        <taxon>Robbsia</taxon>
    </lineage>
</organism>
<comment type="caution">
    <text evidence="2">The sequence shown here is derived from an EMBL/GenBank/DDBJ whole genome shotgun (WGS) entry which is preliminary data.</text>
</comment>
<dbReference type="PANTHER" id="PTHR43305:SF1">
    <property type="entry name" value="FAMILY N-ACETYLTRANSFERASE, PUTATIVE (AFU_ORTHOLOGUE AFUA_2G01380)-RELATED"/>
    <property type="match status" value="1"/>
</dbReference>
<feature type="domain" description="N-acetyltransferase" evidence="1">
    <location>
        <begin position="2"/>
        <end position="155"/>
    </location>
</feature>
<dbReference type="PANTHER" id="PTHR43305">
    <property type="entry name" value="FAMILY N-ACETYLTRANSFERASE, PUTATIVE (AFU_ORTHOLOGUE AFUA_2G01380)-RELATED"/>
    <property type="match status" value="1"/>
</dbReference>
<evidence type="ECO:0000259" key="1">
    <source>
        <dbReference type="PROSITE" id="PS51186"/>
    </source>
</evidence>
<dbReference type="EMBL" id="JAPMXC010000029">
    <property type="protein sequence ID" value="MCY0389989.1"/>
    <property type="molecule type" value="Genomic_DNA"/>
</dbReference>
<gene>
    <name evidence="2" type="ORF">OVY01_22905</name>
</gene>
<protein>
    <submittedName>
        <fullName evidence="2">GNAT family N-acetyltransferase</fullName>
    </submittedName>
</protein>
<dbReference type="Proteomes" id="UP001082899">
    <property type="component" value="Unassembled WGS sequence"/>
</dbReference>
<evidence type="ECO:0000313" key="3">
    <source>
        <dbReference type="Proteomes" id="UP001082899"/>
    </source>
</evidence>